<comment type="subcellular location">
    <subcellularLocation>
        <location evidence="12">Cytoplasm</location>
    </subcellularLocation>
</comment>
<evidence type="ECO:0000256" key="9">
    <source>
        <dbReference type="ARBA" id="ARBA00022842"/>
    </source>
</evidence>
<dbReference type="EMBL" id="VJXX01000004">
    <property type="protein sequence ID" value="MPY11584.1"/>
    <property type="molecule type" value="Genomic_DNA"/>
</dbReference>
<evidence type="ECO:0000313" key="15">
    <source>
        <dbReference type="EMBL" id="MPY11584.1"/>
    </source>
</evidence>
<evidence type="ECO:0000256" key="6">
    <source>
        <dbReference type="ARBA" id="ARBA00022741"/>
    </source>
</evidence>
<comment type="similarity">
    <text evidence="1">Belongs to the carbohydrate kinase pfkB family.</text>
</comment>
<feature type="binding site" evidence="12">
    <location>
        <begin position="43"/>
        <end position="47"/>
    </location>
    <ligand>
        <name>substrate</name>
    </ligand>
</feature>
<keyword evidence="10 12" id="KW-0630">Potassium</keyword>
<keyword evidence="11 12" id="KW-0119">Carbohydrate metabolism</keyword>
<feature type="binding site" evidence="12">
    <location>
        <position position="292"/>
    </location>
    <ligand>
        <name>K(+)</name>
        <dbReference type="ChEBI" id="CHEBI:29103"/>
    </ligand>
</feature>
<dbReference type="GO" id="GO:0019303">
    <property type="term" value="P:D-ribose catabolic process"/>
    <property type="evidence" value="ECO:0007669"/>
    <property type="project" value="UniProtKB-UniRule"/>
</dbReference>
<comment type="subunit">
    <text evidence="12">Homodimer.</text>
</comment>
<comment type="similarity">
    <text evidence="12">Belongs to the carbohydrate kinase PfkB family. Ribokinase subfamily.</text>
</comment>
<feature type="binding site" evidence="12">
    <location>
        <begin position="15"/>
        <end position="17"/>
    </location>
    <ligand>
        <name>substrate</name>
    </ligand>
</feature>
<dbReference type="PRINTS" id="PR00990">
    <property type="entry name" value="RIBOKINASE"/>
</dbReference>
<evidence type="ECO:0000256" key="2">
    <source>
        <dbReference type="ARBA" id="ARBA00012035"/>
    </source>
</evidence>
<evidence type="ECO:0000256" key="10">
    <source>
        <dbReference type="ARBA" id="ARBA00022958"/>
    </source>
</evidence>
<dbReference type="PANTHER" id="PTHR10584">
    <property type="entry name" value="SUGAR KINASE"/>
    <property type="match status" value="1"/>
</dbReference>
<comment type="activity regulation">
    <text evidence="12">Activated by a monovalent cation that binds near, but not in, the active site. The most likely occupant of the site in vivo is potassium. Ion binding induces a conformational change that may alter substrate affinity.</text>
</comment>
<dbReference type="GO" id="GO:0005524">
    <property type="term" value="F:ATP binding"/>
    <property type="evidence" value="ECO:0007669"/>
    <property type="project" value="UniProtKB-UniRule"/>
</dbReference>
<comment type="caution">
    <text evidence="12">Lacks conserved residue(s) required for the propagation of feature annotation.</text>
</comment>
<dbReference type="AlphaFoldDB" id="A0A7X1NRJ8"/>
<protein>
    <recommendedName>
        <fullName evidence="3 12">Ribokinase</fullName>
        <shortName evidence="12">RK</shortName>
        <ecNumber evidence="2 12">2.7.1.15</ecNumber>
    </recommendedName>
</protein>
<feature type="binding site" evidence="12">
    <location>
        <position position="249"/>
    </location>
    <ligand>
        <name>K(+)</name>
        <dbReference type="ChEBI" id="CHEBI:29103"/>
    </ligand>
</feature>
<dbReference type="InterPro" id="IPR011611">
    <property type="entry name" value="PfkB_dom"/>
</dbReference>
<dbReference type="Gene3D" id="3.40.1190.20">
    <property type="match status" value="1"/>
</dbReference>
<keyword evidence="5 12" id="KW-0479">Metal-binding</keyword>
<feature type="binding site" evidence="12">
    <location>
        <begin position="252"/>
        <end position="253"/>
    </location>
    <ligand>
        <name>ATP</name>
        <dbReference type="ChEBI" id="CHEBI:30616"/>
    </ligand>
</feature>
<dbReference type="Proteomes" id="UP000326464">
    <property type="component" value="Unassembled WGS sequence"/>
</dbReference>
<name>A0A7X1NRJ8_9MICC</name>
<feature type="binding site" evidence="12">
    <location>
        <position position="288"/>
    </location>
    <ligand>
        <name>K(+)</name>
        <dbReference type="ChEBI" id="CHEBI:29103"/>
    </ligand>
</feature>
<dbReference type="SUPFAM" id="SSF53613">
    <property type="entry name" value="Ribokinase-like"/>
    <property type="match status" value="1"/>
</dbReference>
<evidence type="ECO:0000259" key="14">
    <source>
        <dbReference type="Pfam" id="PF00294"/>
    </source>
</evidence>
<feature type="binding site" evidence="12">
    <location>
        <begin position="221"/>
        <end position="226"/>
    </location>
    <ligand>
        <name>ATP</name>
        <dbReference type="ChEBI" id="CHEBI:30616"/>
    </ligand>
</feature>
<feature type="binding site" evidence="12">
    <location>
        <position position="253"/>
    </location>
    <ligand>
        <name>substrate</name>
    </ligand>
</feature>
<feature type="domain" description="Carbohydrate kinase PfkB" evidence="14">
    <location>
        <begin position="8"/>
        <end position="295"/>
    </location>
</feature>
<comment type="caution">
    <text evidence="15">The sequence shown here is derived from an EMBL/GenBank/DDBJ whole genome shotgun (WGS) entry which is preliminary data.</text>
</comment>
<gene>
    <name evidence="12" type="primary">rbsK</name>
    <name evidence="15" type="ORF">FNH21_12805</name>
</gene>
<keyword evidence="16" id="KW-1185">Reference proteome</keyword>
<dbReference type="GO" id="GO:0046872">
    <property type="term" value="F:metal ion binding"/>
    <property type="evidence" value="ECO:0007669"/>
    <property type="project" value="UniProtKB-KW"/>
</dbReference>
<dbReference type="Pfam" id="PF00294">
    <property type="entry name" value="PfkB"/>
    <property type="match status" value="1"/>
</dbReference>
<keyword evidence="8 12" id="KW-0067">ATP-binding</keyword>
<dbReference type="RefSeq" id="WP_152816291.1">
    <property type="nucleotide sequence ID" value="NZ_VJXX01000004.1"/>
</dbReference>
<keyword evidence="6 12" id="KW-0547">Nucleotide-binding</keyword>
<comment type="function">
    <text evidence="12">Catalyzes the phosphorylation of ribose at O-5 in a reaction requiring ATP and magnesium. The resulting D-ribose-5-phosphate can then be used either for sythesis of nucleotides, histidine, and tryptophan, or as a component of the pentose phosphate pathway.</text>
</comment>
<evidence type="ECO:0000256" key="5">
    <source>
        <dbReference type="ARBA" id="ARBA00022723"/>
    </source>
</evidence>
<evidence type="ECO:0000256" key="4">
    <source>
        <dbReference type="ARBA" id="ARBA00022679"/>
    </source>
</evidence>
<reference evidence="16" key="1">
    <citation type="submission" date="2019-07" db="EMBL/GenBank/DDBJ databases">
        <title>Arthrobacter KR32 sp. nov., isolated from mountain cheese made of cows milk.</title>
        <authorList>
            <person name="Flegler A."/>
        </authorList>
    </citation>
    <scope>NUCLEOTIDE SEQUENCE [LARGE SCALE GENOMIC DNA]</scope>
    <source>
        <strain evidence="16">KR32</strain>
    </source>
</reference>
<organism evidence="15 16">
    <name type="scientific">Arthrobacter bussei</name>
    <dbReference type="NCBI Taxonomy" id="2594179"/>
    <lineage>
        <taxon>Bacteria</taxon>
        <taxon>Bacillati</taxon>
        <taxon>Actinomycetota</taxon>
        <taxon>Actinomycetes</taxon>
        <taxon>Micrococcales</taxon>
        <taxon>Micrococcaceae</taxon>
        <taxon>Arthrobacter</taxon>
    </lineage>
</organism>
<dbReference type="HAMAP" id="MF_01987">
    <property type="entry name" value="Ribokinase"/>
    <property type="match status" value="1"/>
</dbReference>
<evidence type="ECO:0000256" key="8">
    <source>
        <dbReference type="ARBA" id="ARBA00022840"/>
    </source>
</evidence>
<keyword evidence="7 12" id="KW-0418">Kinase</keyword>
<sequence length="317" mass="31239">MKRASPGIVVVGSINADLVVTLARHPHPGETVLGRSMTVLPGGKGANQAVAAALLGADVTLIGAVGSDAYADIALSALSAAGVDLGAVSRLDGGTGVAVVEVSDDGENTIVVLPGANDQVTPDVVTASAEAIRNAAVVIVQGELPAASIEAAVRAATGRVVVNLAPVIGMERDVLLRADPLVVNEHEGALVLEQLGGTATGGHGSVVEALLACGFASVVMTLGGAGALLSDGAAVRPVPAPTVSAVDTTGAGDAFVGALAARLAAGSTLDDAVHFAVRVGSYAVQHPGAQPSYPTLDDELPEPQHPRIAGSQQESSP</sequence>
<dbReference type="OrthoDB" id="9775849at2"/>
<comment type="cofactor">
    <cofactor evidence="12">
        <name>Mg(2+)</name>
        <dbReference type="ChEBI" id="CHEBI:18420"/>
    </cofactor>
    <text evidence="12">Requires a divalent cation, most likely magnesium in vivo, as an electrophilic catalyst to aid phosphoryl group transfer. It is the chelate of the metal and the nucleotide that is the actual substrate.</text>
</comment>
<evidence type="ECO:0000256" key="11">
    <source>
        <dbReference type="ARBA" id="ARBA00023277"/>
    </source>
</evidence>
<feature type="binding site" evidence="12">
    <location>
        <position position="286"/>
    </location>
    <ligand>
        <name>K(+)</name>
        <dbReference type="ChEBI" id="CHEBI:29103"/>
    </ligand>
</feature>
<proteinExistence type="inferred from homology"/>
<feature type="active site" description="Proton acceptor" evidence="12">
    <location>
        <position position="253"/>
    </location>
</feature>
<evidence type="ECO:0000256" key="7">
    <source>
        <dbReference type="ARBA" id="ARBA00022777"/>
    </source>
</evidence>
<dbReference type="GO" id="GO:0004747">
    <property type="term" value="F:ribokinase activity"/>
    <property type="evidence" value="ECO:0007669"/>
    <property type="project" value="UniProtKB-UniRule"/>
</dbReference>
<keyword evidence="12" id="KW-0963">Cytoplasm</keyword>
<comment type="catalytic activity">
    <reaction evidence="12">
        <text>D-ribose + ATP = D-ribose 5-phosphate + ADP + H(+)</text>
        <dbReference type="Rhea" id="RHEA:13697"/>
        <dbReference type="ChEBI" id="CHEBI:15378"/>
        <dbReference type="ChEBI" id="CHEBI:30616"/>
        <dbReference type="ChEBI" id="CHEBI:47013"/>
        <dbReference type="ChEBI" id="CHEBI:78346"/>
        <dbReference type="ChEBI" id="CHEBI:456216"/>
        <dbReference type="EC" id="2.7.1.15"/>
    </reaction>
</comment>
<evidence type="ECO:0000256" key="3">
    <source>
        <dbReference type="ARBA" id="ARBA00016943"/>
    </source>
</evidence>
<keyword evidence="9 12" id="KW-0460">Magnesium</keyword>
<evidence type="ECO:0000256" key="1">
    <source>
        <dbReference type="ARBA" id="ARBA00005380"/>
    </source>
</evidence>
<evidence type="ECO:0000313" key="16">
    <source>
        <dbReference type="Proteomes" id="UP000326464"/>
    </source>
</evidence>
<keyword evidence="4 12" id="KW-0808">Transferase</keyword>
<evidence type="ECO:0000256" key="13">
    <source>
        <dbReference type="SAM" id="MobiDB-lite"/>
    </source>
</evidence>
<dbReference type="InterPro" id="IPR029056">
    <property type="entry name" value="Ribokinase-like"/>
</dbReference>
<dbReference type="EC" id="2.7.1.15" evidence="2 12"/>
<feature type="binding site" evidence="12">
    <location>
        <position position="143"/>
    </location>
    <ligand>
        <name>substrate</name>
    </ligand>
</feature>
<evidence type="ECO:0000256" key="12">
    <source>
        <dbReference type="HAMAP-Rule" id="MF_01987"/>
    </source>
</evidence>
<dbReference type="GO" id="GO:0005829">
    <property type="term" value="C:cytosol"/>
    <property type="evidence" value="ECO:0007669"/>
    <property type="project" value="TreeGrafter"/>
</dbReference>
<feature type="binding site" evidence="12">
    <location>
        <position position="184"/>
    </location>
    <ligand>
        <name>ATP</name>
        <dbReference type="ChEBI" id="CHEBI:30616"/>
    </ligand>
</feature>
<feature type="region of interest" description="Disordered" evidence="13">
    <location>
        <begin position="288"/>
        <end position="317"/>
    </location>
</feature>
<dbReference type="InterPro" id="IPR002139">
    <property type="entry name" value="Ribo/fructo_kinase"/>
</dbReference>
<dbReference type="InterPro" id="IPR002173">
    <property type="entry name" value="Carboh/pur_kinase_PfkB_CS"/>
</dbReference>
<dbReference type="InterPro" id="IPR011877">
    <property type="entry name" value="Ribokinase"/>
</dbReference>
<comment type="pathway">
    <text evidence="12">Carbohydrate metabolism; D-ribose degradation; D-ribose 5-phosphate from beta-D-ribopyranose: step 2/2.</text>
</comment>
<dbReference type="PROSITE" id="PS00584">
    <property type="entry name" value="PFKB_KINASES_2"/>
    <property type="match status" value="1"/>
</dbReference>
<feature type="binding site" evidence="12">
    <location>
        <position position="283"/>
    </location>
    <ligand>
        <name>K(+)</name>
        <dbReference type="ChEBI" id="CHEBI:29103"/>
    </ligand>
</feature>
<feature type="binding site" evidence="12">
    <location>
        <position position="247"/>
    </location>
    <ligand>
        <name>K(+)</name>
        <dbReference type="ChEBI" id="CHEBI:29103"/>
    </ligand>
</feature>
<accession>A0A7X1NRJ8</accession>
<dbReference type="UniPathway" id="UPA00916">
    <property type="reaction ID" value="UER00889"/>
</dbReference>
<dbReference type="CDD" id="cd01174">
    <property type="entry name" value="ribokinase"/>
    <property type="match status" value="1"/>
</dbReference>
<dbReference type="PANTHER" id="PTHR10584:SF166">
    <property type="entry name" value="RIBOKINASE"/>
    <property type="match status" value="1"/>
</dbReference>